<accession>M7TXQ3</accession>
<name>M7TXQ3_EUTLA</name>
<keyword evidence="3" id="KW-1185">Reference proteome</keyword>
<gene>
    <name evidence="2" type="ORF">UCREL1_1512</name>
</gene>
<dbReference type="InterPro" id="IPR052895">
    <property type="entry name" value="HetReg/Transcr_Mod"/>
</dbReference>
<dbReference type="PANTHER" id="PTHR24148:SF64">
    <property type="entry name" value="HETEROKARYON INCOMPATIBILITY DOMAIN-CONTAINING PROTEIN"/>
    <property type="match status" value="1"/>
</dbReference>
<feature type="domain" description="Heterokaryon incompatibility" evidence="1">
    <location>
        <begin position="61"/>
        <end position="231"/>
    </location>
</feature>
<dbReference type="AlphaFoldDB" id="M7TXQ3"/>
<dbReference type="eggNOG" id="ENOG502SHD2">
    <property type="taxonomic scope" value="Eukaryota"/>
</dbReference>
<dbReference type="Pfam" id="PF06985">
    <property type="entry name" value="HET"/>
    <property type="match status" value="1"/>
</dbReference>
<evidence type="ECO:0000259" key="1">
    <source>
        <dbReference type="Pfam" id="PF06985"/>
    </source>
</evidence>
<protein>
    <submittedName>
        <fullName evidence="2">Putative ankyrin and het domain protein</fullName>
    </submittedName>
</protein>
<dbReference type="KEGG" id="ela:UCREL1_1512"/>
<evidence type="ECO:0000313" key="3">
    <source>
        <dbReference type="Proteomes" id="UP000012174"/>
    </source>
</evidence>
<dbReference type="OMA" id="PSANCIH"/>
<dbReference type="InterPro" id="IPR010730">
    <property type="entry name" value="HET"/>
</dbReference>
<sequence length="680" mass="75746">MQRPNYRYQALPGDGGSHIRIATIHPAARLDDDIHVSLHVEEFRVADDSSPDARLDKVPSYEAMSYCWGAHGDDGHIFVRSEAARPGSSERHVGDGGEGAWLPVRANLLSALRHLRHETEQRDMWIDAICIDQDDVVQKGPQVALMGTFYSRAAAVLVWLGPAADGSDRAMELLRDWGTQWDYSIWTGHQPAAHLPAANRNAPLDCRGADSLAVYRLFCRDWFERLWVRQEIGLAAAAAARVQCGSAVVPWPVFRNAWGALHNKHTADEDTGFKALLEGRLDQLYGILSQAPVIWLTWVRESCGDARCFDARDRIYAVRSLLADDDVKRAIRPDYTKTTVEVYHHATMAFLRNDSDGDLGILEECRPHSGWHGPSWVPDWTHSVRTIVALGKKRASGNVLPRSRVWELVAPGVLRIHGVVVAEVARVYSLPSLGDIRDMLADDPRGMEDPYPGGGTVLDAYARALCDDRFTHNDLSARGGRRPDFAAVRDHLLQLLQAGGMETETEMDTPAWAWVRRMLTARALLRTTSGLVGLAENVAGCFQPGDEIYAVFGCRHLLSLRPLRGGDDEQGARRYQLRGYCHLEGANFGEGVLGPLPPYVRPVLAELMMPDGKRLSWVFQDTRTGEVVCEDPRLVSLGFDMAEYRKALERENLPLLRVDPDVLEERLAARGVCVRTLDLV</sequence>
<dbReference type="HOGENOM" id="CLU_004184_7_4_1"/>
<organism evidence="2 3">
    <name type="scientific">Eutypa lata (strain UCR-EL1)</name>
    <name type="common">Grapevine dieback disease fungus</name>
    <name type="synonym">Eutypa armeniacae</name>
    <dbReference type="NCBI Taxonomy" id="1287681"/>
    <lineage>
        <taxon>Eukaryota</taxon>
        <taxon>Fungi</taxon>
        <taxon>Dikarya</taxon>
        <taxon>Ascomycota</taxon>
        <taxon>Pezizomycotina</taxon>
        <taxon>Sordariomycetes</taxon>
        <taxon>Xylariomycetidae</taxon>
        <taxon>Xylariales</taxon>
        <taxon>Diatrypaceae</taxon>
        <taxon>Eutypa</taxon>
    </lineage>
</organism>
<dbReference type="OrthoDB" id="3553147at2759"/>
<proteinExistence type="predicted"/>
<dbReference type="PANTHER" id="PTHR24148">
    <property type="entry name" value="ANKYRIN REPEAT DOMAIN-CONTAINING PROTEIN 39 HOMOLOG-RELATED"/>
    <property type="match status" value="1"/>
</dbReference>
<evidence type="ECO:0000313" key="2">
    <source>
        <dbReference type="EMBL" id="EMR71440.1"/>
    </source>
</evidence>
<dbReference type="EMBL" id="KB705644">
    <property type="protein sequence ID" value="EMR71440.1"/>
    <property type="molecule type" value="Genomic_DNA"/>
</dbReference>
<reference evidence="3" key="1">
    <citation type="journal article" date="2013" name="Genome Announc.">
        <title>Draft genome sequence of the grapevine dieback fungus Eutypa lata UCR-EL1.</title>
        <authorList>
            <person name="Blanco-Ulate B."/>
            <person name="Rolshausen P.E."/>
            <person name="Cantu D."/>
        </authorList>
    </citation>
    <scope>NUCLEOTIDE SEQUENCE [LARGE SCALE GENOMIC DNA]</scope>
    <source>
        <strain evidence="3">UCR-EL1</strain>
    </source>
</reference>
<dbReference type="Proteomes" id="UP000012174">
    <property type="component" value="Unassembled WGS sequence"/>
</dbReference>